<feature type="compositionally biased region" description="Low complexity" evidence="1">
    <location>
        <begin position="190"/>
        <end position="204"/>
    </location>
</feature>
<feature type="compositionally biased region" description="Acidic residues" evidence="1">
    <location>
        <begin position="429"/>
        <end position="438"/>
    </location>
</feature>
<evidence type="ECO:0000256" key="1">
    <source>
        <dbReference type="SAM" id="MobiDB-lite"/>
    </source>
</evidence>
<feature type="compositionally biased region" description="Low complexity" evidence="1">
    <location>
        <begin position="21"/>
        <end position="32"/>
    </location>
</feature>
<feature type="compositionally biased region" description="Basic residues" evidence="1">
    <location>
        <begin position="577"/>
        <end position="586"/>
    </location>
</feature>
<name>A0A9P3HET6_9FUNG</name>
<reference evidence="2" key="2">
    <citation type="journal article" date="2022" name="Microbiol. Resour. Announc.">
        <title>Whole-Genome Sequence of Entomortierella parvispora E1425, a Mucoromycotan Fungus Associated with Burkholderiaceae-Related Endosymbiotic Bacteria.</title>
        <authorList>
            <person name="Herlambang A."/>
            <person name="Guo Y."/>
            <person name="Takashima Y."/>
            <person name="Narisawa K."/>
            <person name="Ohta H."/>
            <person name="Nishizawa T."/>
        </authorList>
    </citation>
    <scope>NUCLEOTIDE SEQUENCE</scope>
    <source>
        <strain evidence="2">E1425</strain>
    </source>
</reference>
<feature type="compositionally biased region" description="Low complexity" evidence="1">
    <location>
        <begin position="73"/>
        <end position="99"/>
    </location>
</feature>
<gene>
    <name evidence="2" type="ORF">EMPS_07717</name>
</gene>
<feature type="region of interest" description="Disordered" evidence="1">
    <location>
        <begin position="544"/>
        <end position="624"/>
    </location>
</feature>
<feature type="region of interest" description="Disordered" evidence="1">
    <location>
        <begin position="490"/>
        <end position="526"/>
    </location>
</feature>
<sequence>MTSKRSFQQREDEPWLAYPNSQSRGYSRSSTSIPHHDLHGQTVVSPPLPPHTASSWTTPVNHKRSISKLDPLSSSSSSSSTTTTTTTTAAPPSSTFSSTYSRGGYESLFSRSSISPSFFGSRHRSLPPKTLSEELSMALQNPENSYPSPVATPSALLSSPADLSSSASQSPTCSLSPSTAASTHFPLFKQPSIPSSQQSNNNDSGGQRLRPSPLSLHPSNSSSLQYRSPNGAGGSLASPSSPFRSGSPTSALTRDSTTASDVAGSPRAASQAVAASLGRASPTKWSRASPKGPPQHRLSASMFSDSAMSSFETENFSFSPRRAKAVSCSPLCQSEAHGQPQQHHPSCTYSHHPIASPELRMSIIHHGPKPGRATKGIHRFGFPQFRPEIDETHPGSDDPMALAVATAKTRTTSTSTGYGMPRGRRHEDDIDMDDDEDLGGLGRTYASEPPKKRMRSTASMLLDAAVETVIFTGAVALSAYQLLTGKGKLGTGNSNSSNPTSGSNSAHHSKQASSASSLDADTQSRDDMSKALDEDPMEEKLALKMDVSSNSTPRSLRTYGSSGTLGRSGRNGAPVYHRAKTPRSYRSRPSFSSSGGFHQSNHSGHARSPSMPVRPNTGTEDSDEAFLRMEAQLNSLIAEGKRALSSRIEVWDEE</sequence>
<feature type="compositionally biased region" description="Polar residues" evidence="1">
    <location>
        <begin position="243"/>
        <end position="260"/>
    </location>
</feature>
<feature type="compositionally biased region" description="Polar residues" evidence="1">
    <location>
        <begin position="547"/>
        <end position="565"/>
    </location>
</feature>
<reference evidence="2" key="1">
    <citation type="submission" date="2021-11" db="EMBL/GenBank/DDBJ databases">
        <authorList>
            <person name="Herlambang A."/>
            <person name="Guo Y."/>
            <person name="Takashima Y."/>
            <person name="Nishizawa T."/>
        </authorList>
    </citation>
    <scope>NUCLEOTIDE SEQUENCE</scope>
    <source>
        <strain evidence="2">E1425</strain>
    </source>
</reference>
<feature type="region of interest" description="Disordered" evidence="1">
    <location>
        <begin position="1"/>
        <end position="99"/>
    </location>
</feature>
<keyword evidence="3" id="KW-1185">Reference proteome</keyword>
<feature type="compositionally biased region" description="Low complexity" evidence="1">
    <location>
        <begin position="587"/>
        <end position="597"/>
    </location>
</feature>
<dbReference type="AlphaFoldDB" id="A0A9P3HET6"/>
<dbReference type="Proteomes" id="UP000827284">
    <property type="component" value="Unassembled WGS sequence"/>
</dbReference>
<accession>A0A9P3HET6</accession>
<evidence type="ECO:0000313" key="3">
    <source>
        <dbReference type="Proteomes" id="UP000827284"/>
    </source>
</evidence>
<dbReference type="EMBL" id="BQFW01000010">
    <property type="protein sequence ID" value="GJJ75359.1"/>
    <property type="molecule type" value="Genomic_DNA"/>
</dbReference>
<feature type="region of interest" description="Disordered" evidence="1">
    <location>
        <begin position="407"/>
        <end position="453"/>
    </location>
</feature>
<dbReference type="OrthoDB" id="2447952at2759"/>
<feature type="compositionally biased region" description="Low complexity" evidence="1">
    <location>
        <begin position="490"/>
        <end position="521"/>
    </location>
</feature>
<proteinExistence type="predicted"/>
<evidence type="ECO:0000313" key="2">
    <source>
        <dbReference type="EMBL" id="GJJ75359.1"/>
    </source>
</evidence>
<protein>
    <submittedName>
        <fullName evidence="2">Uncharacterized protein</fullName>
    </submittedName>
</protein>
<feature type="compositionally biased region" description="Polar residues" evidence="1">
    <location>
        <begin position="172"/>
        <end position="182"/>
    </location>
</feature>
<feature type="compositionally biased region" description="Low complexity" evidence="1">
    <location>
        <begin position="147"/>
        <end position="171"/>
    </location>
</feature>
<feature type="compositionally biased region" description="Low complexity" evidence="1">
    <location>
        <begin position="407"/>
        <end position="416"/>
    </location>
</feature>
<feature type="compositionally biased region" description="Low complexity" evidence="1">
    <location>
        <begin position="211"/>
        <end position="242"/>
    </location>
</feature>
<feature type="region of interest" description="Disordered" evidence="1">
    <location>
        <begin position="140"/>
        <end position="299"/>
    </location>
</feature>
<organism evidence="2 3">
    <name type="scientific">Entomortierella parvispora</name>
    <dbReference type="NCBI Taxonomy" id="205924"/>
    <lineage>
        <taxon>Eukaryota</taxon>
        <taxon>Fungi</taxon>
        <taxon>Fungi incertae sedis</taxon>
        <taxon>Mucoromycota</taxon>
        <taxon>Mortierellomycotina</taxon>
        <taxon>Mortierellomycetes</taxon>
        <taxon>Mortierellales</taxon>
        <taxon>Mortierellaceae</taxon>
        <taxon>Entomortierella</taxon>
    </lineage>
</organism>
<comment type="caution">
    <text evidence="2">The sequence shown here is derived from an EMBL/GenBank/DDBJ whole genome shotgun (WGS) entry which is preliminary data.</text>
</comment>